<reference evidence="2" key="1">
    <citation type="journal article" date="2018" name="Nat. Plants">
        <title>Whole-genome landscape of Medicago truncatula symbiotic genes.</title>
        <authorList>
            <person name="Pecrix Y."/>
            <person name="Staton S.E."/>
            <person name="Sallet E."/>
            <person name="Lelandais-Briere C."/>
            <person name="Moreau S."/>
            <person name="Carrere S."/>
            <person name="Blein T."/>
            <person name="Jardinaud M.F."/>
            <person name="Latrasse D."/>
            <person name="Zouine M."/>
            <person name="Zahm M."/>
            <person name="Kreplak J."/>
            <person name="Mayjonade B."/>
            <person name="Satge C."/>
            <person name="Perez M."/>
            <person name="Cauet S."/>
            <person name="Marande W."/>
            <person name="Chantry-Darmon C."/>
            <person name="Lopez-Roques C."/>
            <person name="Bouchez O."/>
            <person name="Berard A."/>
            <person name="Debelle F."/>
            <person name="Munos S."/>
            <person name="Bendahmane A."/>
            <person name="Berges H."/>
            <person name="Niebel A."/>
            <person name="Buitink J."/>
            <person name="Frugier F."/>
            <person name="Benhamed M."/>
            <person name="Crespi M."/>
            <person name="Gouzy J."/>
            <person name="Gamas P."/>
        </authorList>
    </citation>
    <scope>NUCLEOTIDE SEQUENCE [LARGE SCALE GENOMIC DNA]</scope>
    <source>
        <strain evidence="2">cv. Jemalong A17</strain>
    </source>
</reference>
<dbReference type="GO" id="GO:0006952">
    <property type="term" value="P:defense response"/>
    <property type="evidence" value="ECO:0007669"/>
    <property type="project" value="InterPro"/>
</dbReference>
<accession>A0A396HTN7</accession>
<dbReference type="Gene3D" id="1.10.10.10">
    <property type="entry name" value="Winged helix-like DNA-binding domain superfamily/Winged helix DNA-binding domain"/>
    <property type="match status" value="1"/>
</dbReference>
<proteinExistence type="predicted"/>
<gene>
    <name evidence="1" type="ORF">MtrunA17_Chr5g0402751</name>
</gene>
<sequence>MSVIVLLEIERGVREVLTHVKENHVNQIRGLCGAPEEPVCMGMDEPLNKLKIELMKDGVSVLFLTGLGGSGKNHSCQEALSTNPLIKVTACKGLPLALEVISGTLRNQPFETWQNMKERLTCQSILESNRKDLLCLQQSFDISEDIDKECFMDMGLFPEDQRIPVTVLIDMWAVLHDFNEDSTNYKGNGHCP</sequence>
<dbReference type="PANTHER" id="PTHR23155">
    <property type="entry name" value="DISEASE RESISTANCE PROTEIN RP"/>
    <property type="match status" value="1"/>
</dbReference>
<evidence type="ECO:0000313" key="1">
    <source>
        <dbReference type="EMBL" id="RHN54077.1"/>
    </source>
</evidence>
<dbReference type="AlphaFoldDB" id="A0A396HTN7"/>
<dbReference type="InterPro" id="IPR036388">
    <property type="entry name" value="WH-like_DNA-bd_sf"/>
</dbReference>
<dbReference type="InterPro" id="IPR044974">
    <property type="entry name" value="Disease_R_plants"/>
</dbReference>
<protein>
    <recommendedName>
        <fullName evidence="3">P-loop containing nucleoside triphosphate hydrolase</fullName>
    </recommendedName>
</protein>
<dbReference type="PANTHER" id="PTHR23155:SF1205">
    <property type="entry name" value="DISEASE RESISTANCE PROTEIN RPM1"/>
    <property type="match status" value="1"/>
</dbReference>
<dbReference type="Gramene" id="rna29058">
    <property type="protein sequence ID" value="RHN54077.1"/>
    <property type="gene ID" value="gene29058"/>
</dbReference>
<evidence type="ECO:0008006" key="3">
    <source>
        <dbReference type="Google" id="ProtNLM"/>
    </source>
</evidence>
<dbReference type="EMBL" id="PSQE01000005">
    <property type="protein sequence ID" value="RHN54077.1"/>
    <property type="molecule type" value="Genomic_DNA"/>
</dbReference>
<name>A0A396HTN7_MEDTR</name>
<dbReference type="Proteomes" id="UP000265566">
    <property type="component" value="Chromosome 5"/>
</dbReference>
<dbReference type="Gene3D" id="1.10.8.430">
    <property type="entry name" value="Helical domain of apoptotic protease-activating factors"/>
    <property type="match status" value="1"/>
</dbReference>
<comment type="caution">
    <text evidence="1">The sequence shown here is derived from an EMBL/GenBank/DDBJ whole genome shotgun (WGS) entry which is preliminary data.</text>
</comment>
<evidence type="ECO:0000313" key="2">
    <source>
        <dbReference type="Proteomes" id="UP000265566"/>
    </source>
</evidence>
<dbReference type="InterPro" id="IPR042197">
    <property type="entry name" value="Apaf_helical"/>
</dbReference>
<organism evidence="1 2">
    <name type="scientific">Medicago truncatula</name>
    <name type="common">Barrel medic</name>
    <name type="synonym">Medicago tribuloides</name>
    <dbReference type="NCBI Taxonomy" id="3880"/>
    <lineage>
        <taxon>Eukaryota</taxon>
        <taxon>Viridiplantae</taxon>
        <taxon>Streptophyta</taxon>
        <taxon>Embryophyta</taxon>
        <taxon>Tracheophyta</taxon>
        <taxon>Spermatophyta</taxon>
        <taxon>Magnoliopsida</taxon>
        <taxon>eudicotyledons</taxon>
        <taxon>Gunneridae</taxon>
        <taxon>Pentapetalae</taxon>
        <taxon>rosids</taxon>
        <taxon>fabids</taxon>
        <taxon>Fabales</taxon>
        <taxon>Fabaceae</taxon>
        <taxon>Papilionoideae</taxon>
        <taxon>50 kb inversion clade</taxon>
        <taxon>NPAAA clade</taxon>
        <taxon>Hologalegina</taxon>
        <taxon>IRL clade</taxon>
        <taxon>Trifolieae</taxon>
        <taxon>Medicago</taxon>
    </lineage>
</organism>